<sequence>MRLRPTVLLAVTLISASASVGSIAESCTDQGVRDARTAFNVAIRDDDLDAMAGLFDEDIVLVTGTDSDLFVGRAQQLDLWRSEVGDADRLSYLREATHVEVSPLSAIALESGVWTGKATSGDEVGGEYSAKWRCQDARWMLEAELFMTTRCTGTMCD</sequence>
<evidence type="ECO:0000259" key="2">
    <source>
        <dbReference type="Pfam" id="PF14534"/>
    </source>
</evidence>
<evidence type="ECO:0000313" key="4">
    <source>
        <dbReference type="Proteomes" id="UP001626549"/>
    </source>
</evidence>
<reference evidence="3 4" key="1">
    <citation type="submission" date="2023-10" db="EMBL/GenBank/DDBJ databases">
        <title>Two novel species belonging to the OM43/NOR5 clade.</title>
        <authorList>
            <person name="Park M."/>
        </authorList>
    </citation>
    <scope>NUCLEOTIDE SEQUENCE [LARGE SCALE GENOMIC DNA]</scope>
    <source>
        <strain evidence="3 4">IMCC45268</strain>
    </source>
</reference>
<keyword evidence="1" id="KW-0732">Signal</keyword>
<name>A0ABZ0ID81_9GAMM</name>
<organism evidence="3 4">
    <name type="scientific">Congregibacter brevis</name>
    <dbReference type="NCBI Taxonomy" id="3081201"/>
    <lineage>
        <taxon>Bacteria</taxon>
        <taxon>Pseudomonadati</taxon>
        <taxon>Pseudomonadota</taxon>
        <taxon>Gammaproteobacteria</taxon>
        <taxon>Cellvibrionales</taxon>
        <taxon>Halieaceae</taxon>
        <taxon>Congregibacter</taxon>
    </lineage>
</organism>
<proteinExistence type="predicted"/>
<dbReference type="RefSeq" id="WP_407327682.1">
    <property type="nucleotide sequence ID" value="NZ_CP136865.1"/>
</dbReference>
<accession>A0ABZ0ID81</accession>
<dbReference type="InterPro" id="IPR027843">
    <property type="entry name" value="DUF4440"/>
</dbReference>
<keyword evidence="4" id="KW-1185">Reference proteome</keyword>
<protein>
    <submittedName>
        <fullName evidence="3">Nuclear transport factor 2 family protein</fullName>
    </submittedName>
</protein>
<dbReference type="SUPFAM" id="SSF54427">
    <property type="entry name" value="NTF2-like"/>
    <property type="match status" value="1"/>
</dbReference>
<dbReference type="InterPro" id="IPR032710">
    <property type="entry name" value="NTF2-like_dom_sf"/>
</dbReference>
<evidence type="ECO:0000256" key="1">
    <source>
        <dbReference type="SAM" id="SignalP"/>
    </source>
</evidence>
<gene>
    <name evidence="3" type="ORF">R0137_00140</name>
</gene>
<feature type="domain" description="DUF4440" evidence="2">
    <location>
        <begin position="33"/>
        <end position="141"/>
    </location>
</feature>
<feature type="signal peptide" evidence="1">
    <location>
        <begin position="1"/>
        <end position="24"/>
    </location>
</feature>
<dbReference type="Proteomes" id="UP001626549">
    <property type="component" value="Chromosome"/>
</dbReference>
<dbReference type="Gene3D" id="3.10.450.50">
    <property type="match status" value="1"/>
</dbReference>
<evidence type="ECO:0000313" key="3">
    <source>
        <dbReference type="EMBL" id="WOJ96996.1"/>
    </source>
</evidence>
<dbReference type="Pfam" id="PF14534">
    <property type="entry name" value="DUF4440"/>
    <property type="match status" value="1"/>
</dbReference>
<dbReference type="EMBL" id="CP136865">
    <property type="protein sequence ID" value="WOJ96996.1"/>
    <property type="molecule type" value="Genomic_DNA"/>
</dbReference>
<feature type="chain" id="PRO_5045151914" evidence="1">
    <location>
        <begin position="25"/>
        <end position="157"/>
    </location>
</feature>